<evidence type="ECO:0000256" key="3">
    <source>
        <dbReference type="PROSITE-ProRule" id="PRU00023"/>
    </source>
</evidence>
<feature type="region of interest" description="Disordered" evidence="4">
    <location>
        <begin position="93"/>
        <end position="112"/>
    </location>
</feature>
<feature type="repeat" description="ANK" evidence="3">
    <location>
        <begin position="1"/>
        <end position="23"/>
    </location>
</feature>
<keyword evidence="1" id="KW-0677">Repeat</keyword>
<protein>
    <submittedName>
        <fullName evidence="5">Ankyrin</fullName>
    </submittedName>
</protein>
<dbReference type="SMART" id="SM00248">
    <property type="entry name" value="ANK"/>
    <property type="match status" value="3"/>
</dbReference>
<evidence type="ECO:0000313" key="6">
    <source>
        <dbReference type="Proteomes" id="UP000276215"/>
    </source>
</evidence>
<dbReference type="AlphaFoldDB" id="A0A3N4JP45"/>
<sequence length="233" mass="25369">GLTPLSFAALYGNEGVVKLLLDREGVNPDSSDEHGRTLLSFAAEGGRKGVVKLLLDREGVNPNSSDEDGRTPLPYAARNGNQGVANLLLQRGAINPDESPNNSDTPLFFSEPNLHEGAIDSASHPEHHNPYPSTTPQHRRPTPDIPITLPTESETDSLPQQEDISASIREIPEDIPLPQSDVPPSNPPEPPRSASMLTNVVSPDAVPPGTFSRCLRATRRFFRRLMHKHFQSS</sequence>
<feature type="region of interest" description="Disordered" evidence="4">
    <location>
        <begin position="174"/>
        <end position="196"/>
    </location>
</feature>
<dbReference type="PANTHER" id="PTHR24171">
    <property type="entry name" value="ANKYRIN REPEAT DOMAIN-CONTAINING PROTEIN 39-RELATED"/>
    <property type="match status" value="1"/>
</dbReference>
<dbReference type="OrthoDB" id="539213at2759"/>
<evidence type="ECO:0000256" key="2">
    <source>
        <dbReference type="ARBA" id="ARBA00023043"/>
    </source>
</evidence>
<dbReference type="Pfam" id="PF12796">
    <property type="entry name" value="Ank_2"/>
    <property type="match status" value="1"/>
</dbReference>
<keyword evidence="2 3" id="KW-0040">ANK repeat</keyword>
<feature type="compositionally biased region" description="Polar residues" evidence="4">
    <location>
        <begin position="150"/>
        <end position="162"/>
    </location>
</feature>
<organism evidence="5 6">
    <name type="scientific">Choiromyces venosus 120613-1</name>
    <dbReference type="NCBI Taxonomy" id="1336337"/>
    <lineage>
        <taxon>Eukaryota</taxon>
        <taxon>Fungi</taxon>
        <taxon>Dikarya</taxon>
        <taxon>Ascomycota</taxon>
        <taxon>Pezizomycotina</taxon>
        <taxon>Pezizomycetes</taxon>
        <taxon>Pezizales</taxon>
        <taxon>Tuberaceae</taxon>
        <taxon>Choiromyces</taxon>
    </lineage>
</organism>
<dbReference type="InterPro" id="IPR002110">
    <property type="entry name" value="Ankyrin_rpt"/>
</dbReference>
<proteinExistence type="predicted"/>
<feature type="non-terminal residue" evidence="5">
    <location>
        <position position="1"/>
    </location>
</feature>
<dbReference type="Gene3D" id="1.25.40.20">
    <property type="entry name" value="Ankyrin repeat-containing domain"/>
    <property type="match status" value="1"/>
</dbReference>
<dbReference type="SUPFAM" id="SSF48403">
    <property type="entry name" value="Ankyrin repeat"/>
    <property type="match status" value="1"/>
</dbReference>
<feature type="compositionally biased region" description="Basic and acidic residues" evidence="4">
    <location>
        <begin position="117"/>
        <end position="129"/>
    </location>
</feature>
<dbReference type="STRING" id="1336337.A0A3N4JP45"/>
<dbReference type="EMBL" id="ML120395">
    <property type="protein sequence ID" value="RPA98561.1"/>
    <property type="molecule type" value="Genomic_DNA"/>
</dbReference>
<feature type="region of interest" description="Disordered" evidence="4">
    <location>
        <begin position="117"/>
        <end position="162"/>
    </location>
</feature>
<name>A0A3N4JP45_9PEZI</name>
<dbReference type="PROSITE" id="PS50297">
    <property type="entry name" value="ANK_REP_REGION"/>
    <property type="match status" value="2"/>
</dbReference>
<feature type="region of interest" description="Disordered" evidence="4">
    <location>
        <begin position="58"/>
        <end position="79"/>
    </location>
</feature>
<feature type="repeat" description="ANK" evidence="3">
    <location>
        <begin position="68"/>
        <end position="93"/>
    </location>
</feature>
<dbReference type="PROSITE" id="PS50088">
    <property type="entry name" value="ANK_REPEAT"/>
    <property type="match status" value="2"/>
</dbReference>
<accession>A0A3N4JP45</accession>
<keyword evidence="6" id="KW-1185">Reference proteome</keyword>
<dbReference type="Proteomes" id="UP000276215">
    <property type="component" value="Unassembled WGS sequence"/>
</dbReference>
<dbReference type="InterPro" id="IPR036770">
    <property type="entry name" value="Ankyrin_rpt-contain_sf"/>
</dbReference>
<gene>
    <name evidence="5" type="ORF">L873DRAFT_1687093</name>
</gene>
<reference evidence="5 6" key="1">
    <citation type="journal article" date="2018" name="Nat. Ecol. Evol.">
        <title>Pezizomycetes genomes reveal the molecular basis of ectomycorrhizal truffle lifestyle.</title>
        <authorList>
            <person name="Murat C."/>
            <person name="Payen T."/>
            <person name="Noel B."/>
            <person name="Kuo A."/>
            <person name="Morin E."/>
            <person name="Chen J."/>
            <person name="Kohler A."/>
            <person name="Krizsan K."/>
            <person name="Balestrini R."/>
            <person name="Da Silva C."/>
            <person name="Montanini B."/>
            <person name="Hainaut M."/>
            <person name="Levati E."/>
            <person name="Barry K.W."/>
            <person name="Belfiori B."/>
            <person name="Cichocki N."/>
            <person name="Clum A."/>
            <person name="Dockter R.B."/>
            <person name="Fauchery L."/>
            <person name="Guy J."/>
            <person name="Iotti M."/>
            <person name="Le Tacon F."/>
            <person name="Lindquist E.A."/>
            <person name="Lipzen A."/>
            <person name="Malagnac F."/>
            <person name="Mello A."/>
            <person name="Molinier V."/>
            <person name="Miyauchi S."/>
            <person name="Poulain J."/>
            <person name="Riccioni C."/>
            <person name="Rubini A."/>
            <person name="Sitrit Y."/>
            <person name="Splivallo R."/>
            <person name="Traeger S."/>
            <person name="Wang M."/>
            <person name="Zifcakova L."/>
            <person name="Wipf D."/>
            <person name="Zambonelli A."/>
            <person name="Paolocci F."/>
            <person name="Nowrousian M."/>
            <person name="Ottonello S."/>
            <person name="Baldrian P."/>
            <person name="Spatafora J.W."/>
            <person name="Henrissat B."/>
            <person name="Nagy L.G."/>
            <person name="Aury J.M."/>
            <person name="Wincker P."/>
            <person name="Grigoriev I.V."/>
            <person name="Bonfante P."/>
            <person name="Martin F.M."/>
        </authorList>
    </citation>
    <scope>NUCLEOTIDE SEQUENCE [LARGE SCALE GENOMIC DNA]</scope>
    <source>
        <strain evidence="5 6">120613-1</strain>
    </source>
</reference>
<evidence type="ECO:0000313" key="5">
    <source>
        <dbReference type="EMBL" id="RPA98561.1"/>
    </source>
</evidence>
<evidence type="ECO:0000256" key="4">
    <source>
        <dbReference type="SAM" id="MobiDB-lite"/>
    </source>
</evidence>
<evidence type="ECO:0000256" key="1">
    <source>
        <dbReference type="ARBA" id="ARBA00022737"/>
    </source>
</evidence>
<dbReference type="PANTHER" id="PTHR24171:SF9">
    <property type="entry name" value="ANKYRIN REPEAT DOMAIN-CONTAINING PROTEIN 39"/>
    <property type="match status" value="1"/>
</dbReference>